<reference evidence="1 2" key="1">
    <citation type="submission" date="2023-01" db="EMBL/GenBank/DDBJ databases">
        <authorList>
            <person name="Whitehead M."/>
        </authorList>
    </citation>
    <scope>NUCLEOTIDE SEQUENCE [LARGE SCALE GENOMIC DNA]</scope>
</reference>
<protein>
    <submittedName>
        <fullName evidence="1">Uncharacterized protein</fullName>
    </submittedName>
</protein>
<gene>
    <name evidence="1" type="ORF">MEUPH1_LOCUS782</name>
</gene>
<proteinExistence type="predicted"/>
<name>A0AAV0VH30_9HEMI</name>
<dbReference type="AlphaFoldDB" id="A0AAV0VH30"/>
<evidence type="ECO:0000313" key="2">
    <source>
        <dbReference type="Proteomes" id="UP001160148"/>
    </source>
</evidence>
<dbReference type="EMBL" id="CARXXK010000001">
    <property type="protein sequence ID" value="CAI6343529.1"/>
    <property type="molecule type" value="Genomic_DNA"/>
</dbReference>
<organism evidence="1 2">
    <name type="scientific">Macrosiphum euphorbiae</name>
    <name type="common">potato aphid</name>
    <dbReference type="NCBI Taxonomy" id="13131"/>
    <lineage>
        <taxon>Eukaryota</taxon>
        <taxon>Metazoa</taxon>
        <taxon>Ecdysozoa</taxon>
        <taxon>Arthropoda</taxon>
        <taxon>Hexapoda</taxon>
        <taxon>Insecta</taxon>
        <taxon>Pterygota</taxon>
        <taxon>Neoptera</taxon>
        <taxon>Paraneoptera</taxon>
        <taxon>Hemiptera</taxon>
        <taxon>Sternorrhyncha</taxon>
        <taxon>Aphidomorpha</taxon>
        <taxon>Aphidoidea</taxon>
        <taxon>Aphididae</taxon>
        <taxon>Macrosiphini</taxon>
        <taxon>Macrosiphum</taxon>
    </lineage>
</organism>
<sequence>MIECQTDAGLPACNLGTLRIATIPVEGCKSYPFQNTRIFVLSVCRGDVGSRGSNHSYRSSGKNGKNIIFCTSNLTRSATVSYTATLLSNVAVAAFTAQRTQSHRFLFNG</sequence>
<comment type="caution">
    <text evidence="1">The sequence shown here is derived from an EMBL/GenBank/DDBJ whole genome shotgun (WGS) entry which is preliminary data.</text>
</comment>
<keyword evidence="2" id="KW-1185">Reference proteome</keyword>
<accession>A0AAV0VH30</accession>
<evidence type="ECO:0000313" key="1">
    <source>
        <dbReference type="EMBL" id="CAI6343529.1"/>
    </source>
</evidence>
<dbReference type="Proteomes" id="UP001160148">
    <property type="component" value="Unassembled WGS sequence"/>
</dbReference>